<evidence type="ECO:0000259" key="2">
    <source>
        <dbReference type="PROSITE" id="PS50022"/>
    </source>
</evidence>
<dbReference type="PANTHER" id="PTHR24543">
    <property type="entry name" value="MULTICOPPER OXIDASE-RELATED"/>
    <property type="match status" value="1"/>
</dbReference>
<reference evidence="3" key="1">
    <citation type="submission" date="2022-11" db="EMBL/GenBank/DDBJ databases">
        <title>Centuries of genome instability and evolution in soft-shell clam transmissible cancer (bioRxiv).</title>
        <authorList>
            <person name="Hart S.F.M."/>
            <person name="Yonemitsu M.A."/>
            <person name="Giersch R.M."/>
            <person name="Beal B.F."/>
            <person name="Arriagada G."/>
            <person name="Davis B.W."/>
            <person name="Ostrander E.A."/>
            <person name="Goff S.P."/>
            <person name="Metzger M.J."/>
        </authorList>
    </citation>
    <scope>NUCLEOTIDE SEQUENCE</scope>
    <source>
        <strain evidence="3">MELC-2E11</strain>
        <tissue evidence="3">Siphon/mantle</tissue>
    </source>
</reference>
<accession>A0ABY7EKG2</accession>
<organism evidence="3 4">
    <name type="scientific">Mya arenaria</name>
    <name type="common">Soft-shell clam</name>
    <dbReference type="NCBI Taxonomy" id="6604"/>
    <lineage>
        <taxon>Eukaryota</taxon>
        <taxon>Metazoa</taxon>
        <taxon>Spiralia</taxon>
        <taxon>Lophotrochozoa</taxon>
        <taxon>Mollusca</taxon>
        <taxon>Bivalvia</taxon>
        <taxon>Autobranchia</taxon>
        <taxon>Heteroconchia</taxon>
        <taxon>Euheterodonta</taxon>
        <taxon>Imparidentia</taxon>
        <taxon>Neoheterodontei</taxon>
        <taxon>Myida</taxon>
        <taxon>Myoidea</taxon>
        <taxon>Myidae</taxon>
        <taxon>Mya</taxon>
    </lineage>
</organism>
<dbReference type="PROSITE" id="PS50022">
    <property type="entry name" value="FA58C_3"/>
    <property type="match status" value="1"/>
</dbReference>
<dbReference type="Gene3D" id="2.60.120.260">
    <property type="entry name" value="Galactose-binding domain-like"/>
    <property type="match status" value="1"/>
</dbReference>
<feature type="signal peptide" evidence="1">
    <location>
        <begin position="1"/>
        <end position="20"/>
    </location>
</feature>
<evidence type="ECO:0000256" key="1">
    <source>
        <dbReference type="SAM" id="SignalP"/>
    </source>
</evidence>
<protein>
    <submittedName>
        <fullName evidence="3">CPXM2-like protein</fullName>
    </submittedName>
</protein>
<evidence type="ECO:0000313" key="3">
    <source>
        <dbReference type="EMBL" id="WAR10365.1"/>
    </source>
</evidence>
<feature type="chain" id="PRO_5046565715" evidence="1">
    <location>
        <begin position="21"/>
        <end position="240"/>
    </location>
</feature>
<evidence type="ECO:0000313" key="4">
    <source>
        <dbReference type="Proteomes" id="UP001164746"/>
    </source>
</evidence>
<proteinExistence type="predicted"/>
<feature type="domain" description="F5/8 type C" evidence="2">
    <location>
        <begin position="126"/>
        <end position="232"/>
    </location>
</feature>
<keyword evidence="1" id="KW-0732">Signal</keyword>
<gene>
    <name evidence="3" type="ORF">MAR_035441</name>
</gene>
<dbReference type="InterPro" id="IPR000421">
    <property type="entry name" value="FA58C"/>
</dbReference>
<dbReference type="Proteomes" id="UP001164746">
    <property type="component" value="Chromosome 7"/>
</dbReference>
<dbReference type="PANTHER" id="PTHR24543:SF325">
    <property type="entry name" value="F5_8 TYPE C DOMAIN-CONTAINING PROTEIN"/>
    <property type="match status" value="1"/>
</dbReference>
<dbReference type="SUPFAM" id="SSF49785">
    <property type="entry name" value="Galactose-binding domain-like"/>
    <property type="match status" value="1"/>
</dbReference>
<dbReference type="InterPro" id="IPR008979">
    <property type="entry name" value="Galactose-bd-like_sf"/>
</dbReference>
<dbReference type="EMBL" id="CP111018">
    <property type="protein sequence ID" value="WAR10365.1"/>
    <property type="molecule type" value="Genomic_DNA"/>
</dbReference>
<dbReference type="Pfam" id="PF00754">
    <property type="entry name" value="F5_F8_type_C"/>
    <property type="match status" value="1"/>
</dbReference>
<sequence length="240" mass="26274">MSFIFFEILILSLIATKVESKDNFRAKVHTGKEVKTTNSSTLGVSLIQCQNMCVLARRKGTSNICGYDKVSKTCFYSFDTEYDILSTSEVTKVVLIPVEDACQSSEYLVNGMEPVSDDQITASSVVQFNCPNHVIGVAMQGRPISTDPNSIVGVGCCYQRVTAYKLLYSGDCVSYLTIRDSSGSDVILDGNTDQETVVTSMLPSPVTALCVRINPVTWFGGHISLRFDILGCSMNEQQHT</sequence>
<keyword evidence="4" id="KW-1185">Reference proteome</keyword>
<name>A0ABY7EKG2_MYAAR</name>